<proteinExistence type="predicted"/>
<sequence>MAINKKIIVMVNFFLVVSAHAGDLPSEKFIANLWINNLNQNIDATLIKRDANYYIECALLTERNVDAKLLSHLDGANDFCLVSNDQLKADFDEESQAIKLTIPSQFFLTSRYGLYEFDRPEKANFGGFINYEVQYNNSEFLTGYNGLVDLGIFKDYWFFKNSMLYNSEAMNEKTVRIGTSLDFDFPDKLTKLTLGDATTVSNPFFNSLRFAGINWGTNYLERPGFVYWNTPQLQGTARLPSTVELYMNGVKIYNQKVSPGDYVLQTGSQINYTGNAQIVVEDVLGNRSVRTLPILINNKLLRKGLSEYNIALGKLRYNYYTSSNDYRDFLANLYYRRGLSETTSLGTNISYTQDLQNTGITWTQGLPYFVVLDALAINAHSNDGSRFLYGLSLSKEFSRMSLGISSKYAEDNFRYVGDDPLQDNAVPKFENFAYVTFSEVPFLQNINMSYAEQKYYQGGSNPFNDDKIFNIGFNRQIGNNISFGLGYFERFGAIKDSGGILNITYNFDTRNKVYLNYASENNNASVQYVHDSGRQVGLDYAIGANRRQDENIASLNVVAKTRAGDLSIQHYQYEHATDSTIGYSGAIAFLDGQVNFTKSINNAFALVKVGNYSDIDVLSALNHVEKTNKKGYAFVHDIVPYIKYDIGFDENQLPIEEKYEVSSKPLTTLNQRGYVVDFPIQHTFILTLHPQDINGANFKPGSELHLANGDVYPITSDASVTVYGMTAGTHTMSVLYGDNATCSFDVNITEKEAKEAEASSQPLRVVCK</sequence>
<feature type="signal peptide" evidence="1">
    <location>
        <begin position="1"/>
        <end position="21"/>
    </location>
</feature>
<evidence type="ECO:0000313" key="3">
    <source>
        <dbReference type="Proteomes" id="UP000293483"/>
    </source>
</evidence>
<dbReference type="PANTHER" id="PTHR30451:SF5">
    <property type="entry name" value="SLR0019 PROTEIN"/>
    <property type="match status" value="1"/>
</dbReference>
<keyword evidence="1" id="KW-0732">Signal</keyword>
<dbReference type="AlphaFoldDB" id="A0A4Q7B3A0"/>
<dbReference type="GO" id="GO:0009279">
    <property type="term" value="C:cell outer membrane"/>
    <property type="evidence" value="ECO:0007669"/>
    <property type="project" value="TreeGrafter"/>
</dbReference>
<evidence type="ECO:0000313" key="2">
    <source>
        <dbReference type="EMBL" id="RZG69772.1"/>
    </source>
</evidence>
<accession>A0A4Q7B3A0</accession>
<dbReference type="EMBL" id="SGSU01000001">
    <property type="protein sequence ID" value="RZG69772.1"/>
    <property type="molecule type" value="Genomic_DNA"/>
</dbReference>
<dbReference type="Gene3D" id="2.60.40.3110">
    <property type="match status" value="1"/>
</dbReference>
<organism evidence="2 3">
    <name type="scientific">Acinetobacter bouvetii</name>
    <dbReference type="NCBI Taxonomy" id="202951"/>
    <lineage>
        <taxon>Bacteria</taxon>
        <taxon>Pseudomonadati</taxon>
        <taxon>Pseudomonadota</taxon>
        <taxon>Gammaproteobacteria</taxon>
        <taxon>Moraxellales</taxon>
        <taxon>Moraxellaceae</taxon>
        <taxon>Acinetobacter</taxon>
    </lineage>
</organism>
<evidence type="ECO:0000256" key="1">
    <source>
        <dbReference type="SAM" id="SignalP"/>
    </source>
</evidence>
<feature type="chain" id="PRO_5020851241" evidence="1">
    <location>
        <begin position="22"/>
        <end position="768"/>
    </location>
</feature>
<dbReference type="InterPro" id="IPR000015">
    <property type="entry name" value="Fimb_usher"/>
</dbReference>
<reference evidence="2 3" key="1">
    <citation type="submission" date="2019-02" db="EMBL/GenBank/DDBJ databases">
        <title>The Batch Genome Submission of Acinetobacter spp. strains.</title>
        <authorList>
            <person name="Qin J."/>
            <person name="Hu Y."/>
            <person name="Ye H."/>
            <person name="Wei L."/>
            <person name="Feng Y."/>
            <person name="Zong Z."/>
        </authorList>
    </citation>
    <scope>NUCLEOTIDE SEQUENCE [LARGE SCALE GENOMIC DNA]</scope>
    <source>
        <strain evidence="2 3">WCHABo060081</strain>
    </source>
</reference>
<comment type="caution">
    <text evidence="2">The sequence shown here is derived from an EMBL/GenBank/DDBJ whole genome shotgun (WGS) entry which is preliminary data.</text>
</comment>
<name>A0A4Q7B3A0_9GAMM</name>
<dbReference type="Proteomes" id="UP000293483">
    <property type="component" value="Unassembled WGS sequence"/>
</dbReference>
<dbReference type="PANTHER" id="PTHR30451">
    <property type="entry name" value="OUTER MEMBRANE USHER PROTEIN"/>
    <property type="match status" value="1"/>
</dbReference>
<dbReference type="GO" id="GO:0015473">
    <property type="term" value="F:fimbrial usher porin activity"/>
    <property type="evidence" value="ECO:0007669"/>
    <property type="project" value="InterPro"/>
</dbReference>
<dbReference type="Pfam" id="PF00577">
    <property type="entry name" value="Usher"/>
    <property type="match status" value="1"/>
</dbReference>
<dbReference type="Gene3D" id="2.60.40.2610">
    <property type="entry name" value="Outer membrane usher protein FimD, plug domain"/>
    <property type="match status" value="1"/>
</dbReference>
<dbReference type="InterPro" id="IPR042186">
    <property type="entry name" value="FimD_plug_dom"/>
</dbReference>
<dbReference type="STRING" id="202951.GCA_001485025_00906"/>
<protein>
    <submittedName>
        <fullName evidence="2">Fimbrial biogenesis outer membrane usher protein</fullName>
    </submittedName>
</protein>
<gene>
    <name evidence="2" type="ORF">EXE25_00335</name>
</gene>
<dbReference type="GO" id="GO:0009297">
    <property type="term" value="P:pilus assembly"/>
    <property type="evidence" value="ECO:0007669"/>
    <property type="project" value="InterPro"/>
</dbReference>